<dbReference type="PROSITE" id="PS51257">
    <property type="entry name" value="PROKAR_LIPOPROTEIN"/>
    <property type="match status" value="1"/>
</dbReference>
<gene>
    <name evidence="3" type="ORF">DPV98_08655</name>
</gene>
<comment type="caution">
    <text evidence="3">The sequence shown here is derived from an EMBL/GenBank/DDBJ whole genome shotgun (WGS) entry which is preliminary data.</text>
</comment>
<sequence>MNKQYLKICLTLAASLIIVSCSNNTQKNQTSYTITMQTKQHWPQNINFAANKIDFANSKTLGSLGQKWKRNNSTINIVHFGDSHIQPGWQVGPLRDTFQSIRGNAGRGMIFPYTIAKTYSQEDYSSRFTGQWKTANSIQQYPKIALGISGFVAKTRDPSTQVSFHFKKIISHDAINATLLFKADGDYRLTLNSGSQSQSINVSSQSNTQTVNFSLNNVGQEITLTIQAINPNSTFEFHGLNLTSPQNSGVVYHNLGVGGAAYSALIQQRLFEQQFPLLDADLVILDWGTNDVIYTNQINENLETTIRQTIRKVRTLKPNAAILLTSVQEARYRGKNVTISEKYAQMVKRIAKDEGTLFYDWYTISGEHGSVANWHSLGFASKDGIHLNGKGYRIRAKLLGDAILKALENNKN</sequence>
<dbReference type="GO" id="GO:0016788">
    <property type="term" value="F:hydrolase activity, acting on ester bonds"/>
    <property type="evidence" value="ECO:0007669"/>
    <property type="project" value="UniProtKB-ARBA"/>
</dbReference>
<dbReference type="EMBL" id="QEQD01000009">
    <property type="protein sequence ID" value="RDF01204.1"/>
    <property type="molecule type" value="Genomic_DNA"/>
</dbReference>
<protein>
    <recommendedName>
        <fullName evidence="2">SGNH hydrolase-type esterase domain-containing protein</fullName>
    </recommendedName>
</protein>
<dbReference type="STRING" id="735.B0185_05665"/>
<feature type="signal peptide" evidence="1">
    <location>
        <begin position="1"/>
        <end position="25"/>
    </location>
</feature>
<evidence type="ECO:0000313" key="4">
    <source>
        <dbReference type="Proteomes" id="UP000253999"/>
    </source>
</evidence>
<dbReference type="Pfam" id="PF13472">
    <property type="entry name" value="Lipase_GDSL_2"/>
    <property type="match status" value="1"/>
</dbReference>
<dbReference type="InterPro" id="IPR051532">
    <property type="entry name" value="Ester_Hydrolysis_Enzymes"/>
</dbReference>
<evidence type="ECO:0000313" key="3">
    <source>
        <dbReference type="EMBL" id="RDF01204.1"/>
    </source>
</evidence>
<feature type="domain" description="SGNH hydrolase-type esterase" evidence="2">
    <location>
        <begin position="249"/>
        <end position="394"/>
    </location>
</feature>
<dbReference type="AlphaFoldDB" id="A0A369Z6P3"/>
<dbReference type="Proteomes" id="UP000253999">
    <property type="component" value="Unassembled WGS sequence"/>
</dbReference>
<dbReference type="Gene3D" id="3.40.50.1110">
    <property type="entry name" value="SGNH hydrolase"/>
    <property type="match status" value="1"/>
</dbReference>
<proteinExistence type="predicted"/>
<accession>A0A369Z6P3</accession>
<evidence type="ECO:0000256" key="1">
    <source>
        <dbReference type="SAM" id="SignalP"/>
    </source>
</evidence>
<name>A0A369Z6P3_HAEPH</name>
<keyword evidence="1" id="KW-0732">Signal</keyword>
<reference evidence="3 4" key="1">
    <citation type="submission" date="2018-05" db="EMBL/GenBank/DDBJ databases">
        <title>Draft Genome Sequences for a Diverse set of 7 Haemophilus Species.</title>
        <authorList>
            <person name="Nichols M."/>
            <person name="Topaz N."/>
            <person name="Wang X."/>
            <person name="Wang X."/>
            <person name="Boxrud D."/>
        </authorList>
    </citation>
    <scope>NUCLEOTIDE SEQUENCE [LARGE SCALE GENOMIC DNA]</scope>
    <source>
        <strain evidence="3 4">C2010039593</strain>
    </source>
</reference>
<dbReference type="InterPro" id="IPR013830">
    <property type="entry name" value="SGNH_hydro"/>
</dbReference>
<dbReference type="SUPFAM" id="SSF52266">
    <property type="entry name" value="SGNH hydrolase"/>
    <property type="match status" value="1"/>
</dbReference>
<evidence type="ECO:0000259" key="2">
    <source>
        <dbReference type="Pfam" id="PF13472"/>
    </source>
</evidence>
<dbReference type="PANTHER" id="PTHR30383">
    <property type="entry name" value="THIOESTERASE 1/PROTEASE 1/LYSOPHOSPHOLIPASE L1"/>
    <property type="match status" value="1"/>
</dbReference>
<dbReference type="Gene3D" id="2.60.120.1360">
    <property type="match status" value="1"/>
</dbReference>
<organism evidence="3 4">
    <name type="scientific">Haemophilus parahaemolyticus</name>
    <dbReference type="NCBI Taxonomy" id="735"/>
    <lineage>
        <taxon>Bacteria</taxon>
        <taxon>Pseudomonadati</taxon>
        <taxon>Pseudomonadota</taxon>
        <taxon>Gammaproteobacteria</taxon>
        <taxon>Pasteurellales</taxon>
        <taxon>Pasteurellaceae</taxon>
        <taxon>Haemophilus</taxon>
    </lineage>
</organism>
<dbReference type="RefSeq" id="WP_111313420.1">
    <property type="nucleotide sequence ID" value="NZ_QEQD01000009.1"/>
</dbReference>
<dbReference type="InterPro" id="IPR036514">
    <property type="entry name" value="SGNH_hydro_sf"/>
</dbReference>
<feature type="chain" id="PRO_5016744443" description="SGNH hydrolase-type esterase domain-containing protein" evidence="1">
    <location>
        <begin position="26"/>
        <end position="412"/>
    </location>
</feature>